<feature type="compositionally biased region" description="Basic and acidic residues" evidence="6">
    <location>
        <begin position="494"/>
        <end position="507"/>
    </location>
</feature>
<dbReference type="Pfam" id="PF08565">
    <property type="entry name" value="CDC37_M"/>
    <property type="match status" value="1"/>
</dbReference>
<feature type="domain" description="Cdc37 C-terminal" evidence="7">
    <location>
        <begin position="408"/>
        <end position="507"/>
    </location>
</feature>
<dbReference type="EMBL" id="JBEFKJ010000003">
    <property type="protein sequence ID" value="KAL2047374.1"/>
    <property type="molecule type" value="Genomic_DNA"/>
</dbReference>
<sequence length="544" mass="61046">MVVNYSKWDALELSDDSDIEVHPNVDKRSFIRAKQNQIHQQRYERKHRISTLKYERIVNDGMLERIDTLLASLRKHADQVAGSNPDEFMMQALVECAGDPAKDKAPDPPPDAHFKEEQPLYSQMIAGLVDQVKKEVGSEPKDWYTAYVKGVEGHKTKVQNLQKDLLAELERLEEEEAKKITSESIHEGFSMSSVSKEKEKPKPKAKEKAKSKPKETVEVLNPDSTKKDPLRRLDSGGQTSGADADIDEPIASAEDDEGIDDDDEANIEPSELGKQFAKIKIGDYRECLRFISEHHEVVAERETDGLLLEAFTAQQEGKATYAKQCVHQALLLQYCRSLGRDGVGIFFKRITTPNHNAQKVFLDDVNQTYDRIRTRTAELAKERAANKDSDQVEQIQLHAVEPGTEIHINVPQPNSIEDVEQQARIIFERFPPGLQRALESGKLDKVNEVLGKMSVEEAEEVVEQLSEGGMLSIEEGVIDPNTVEGKKKLEKLEKEGREAREVGKVGDEVEEGGGEEGMEGRLRELEVEGNEKGGVEDMEVADVD</sequence>
<evidence type="ECO:0000256" key="3">
    <source>
        <dbReference type="ARBA" id="ARBA00022490"/>
    </source>
</evidence>
<dbReference type="SUPFAM" id="SSF101391">
    <property type="entry name" value="Hsp90 co-chaperone CDC37"/>
    <property type="match status" value="1"/>
</dbReference>
<accession>A0ABR4ARU8</accession>
<keyword evidence="3" id="KW-0963">Cytoplasm</keyword>
<dbReference type="InterPro" id="IPR004918">
    <property type="entry name" value="Cdc37"/>
</dbReference>
<feature type="region of interest" description="Disordered" evidence="6">
    <location>
        <begin position="494"/>
        <end position="521"/>
    </location>
</feature>
<evidence type="ECO:0000256" key="6">
    <source>
        <dbReference type="SAM" id="MobiDB-lite"/>
    </source>
</evidence>
<comment type="caution">
    <text evidence="10">The sequence shown here is derived from an EMBL/GenBank/DDBJ whole genome shotgun (WGS) entry which is preliminary data.</text>
</comment>
<feature type="compositionally biased region" description="Basic and acidic residues" evidence="6">
    <location>
        <begin position="195"/>
        <end position="217"/>
    </location>
</feature>
<feature type="domain" description="Cdc37 Hsp90 binding" evidence="8">
    <location>
        <begin position="195"/>
        <end position="387"/>
    </location>
</feature>
<dbReference type="SMART" id="SM01069">
    <property type="entry name" value="CDC37_C"/>
    <property type="match status" value="1"/>
</dbReference>
<dbReference type="Gene3D" id="1.20.58.610">
    <property type="entry name" value="Cdc37, Hsp90 binding domain"/>
    <property type="match status" value="1"/>
</dbReference>
<feature type="compositionally biased region" description="Acidic residues" evidence="6">
    <location>
        <begin position="508"/>
        <end position="517"/>
    </location>
</feature>
<dbReference type="PANTHER" id="PTHR12800">
    <property type="entry name" value="CDC37-RELATED"/>
    <property type="match status" value="1"/>
</dbReference>
<evidence type="ECO:0000313" key="10">
    <source>
        <dbReference type="EMBL" id="KAL2047374.1"/>
    </source>
</evidence>
<feature type="compositionally biased region" description="Basic and acidic residues" evidence="6">
    <location>
        <begin position="176"/>
        <end position="186"/>
    </location>
</feature>
<dbReference type="SMART" id="SM01070">
    <property type="entry name" value="CDC37_M"/>
    <property type="match status" value="1"/>
</dbReference>
<feature type="compositionally biased region" description="Acidic residues" evidence="6">
    <location>
        <begin position="244"/>
        <end position="266"/>
    </location>
</feature>
<dbReference type="InterPro" id="IPR038189">
    <property type="entry name" value="Cdc37_Hsp90-bd_sf"/>
</dbReference>
<dbReference type="InterPro" id="IPR013873">
    <property type="entry name" value="Cdc37_C"/>
</dbReference>
<evidence type="ECO:0000256" key="1">
    <source>
        <dbReference type="ARBA" id="ARBA00004496"/>
    </source>
</evidence>
<evidence type="ECO:0000256" key="2">
    <source>
        <dbReference type="ARBA" id="ARBA00006222"/>
    </source>
</evidence>
<comment type="subcellular location">
    <subcellularLocation>
        <location evidence="1">Cytoplasm</location>
    </subcellularLocation>
</comment>
<feature type="compositionally biased region" description="Basic and acidic residues" evidence="6">
    <location>
        <begin position="224"/>
        <end position="234"/>
    </location>
</feature>
<dbReference type="SMART" id="SM01071">
    <property type="entry name" value="CDC37_N"/>
    <property type="match status" value="1"/>
</dbReference>
<evidence type="ECO:0000256" key="4">
    <source>
        <dbReference type="ARBA" id="ARBA00023186"/>
    </source>
</evidence>
<evidence type="ECO:0000259" key="9">
    <source>
        <dbReference type="SMART" id="SM01071"/>
    </source>
</evidence>
<protein>
    <recommendedName>
        <fullName evidence="5">Hsp90 chaperone protein kinase-targeting subunit</fullName>
    </recommendedName>
</protein>
<proteinExistence type="inferred from homology"/>
<name>A0ABR4ARU8_9LECA</name>
<feature type="region of interest" description="Disordered" evidence="6">
    <location>
        <begin position="176"/>
        <end position="271"/>
    </location>
</feature>
<feature type="domain" description="Cdc37 N-terminal" evidence="9">
    <location>
        <begin position="2"/>
        <end position="192"/>
    </location>
</feature>
<dbReference type="Proteomes" id="UP001590950">
    <property type="component" value="Unassembled WGS sequence"/>
</dbReference>
<gene>
    <name evidence="10" type="ORF">N7G274_001395</name>
</gene>
<evidence type="ECO:0000313" key="11">
    <source>
        <dbReference type="Proteomes" id="UP001590950"/>
    </source>
</evidence>
<dbReference type="Pfam" id="PF03234">
    <property type="entry name" value="CDC37_N"/>
    <property type="match status" value="1"/>
</dbReference>
<evidence type="ECO:0000256" key="5">
    <source>
        <dbReference type="ARBA" id="ARBA00031396"/>
    </source>
</evidence>
<dbReference type="PANTHER" id="PTHR12800:SF4">
    <property type="entry name" value="HSP90 CO-CHAPERONE CDC37"/>
    <property type="match status" value="1"/>
</dbReference>
<organism evidence="10 11">
    <name type="scientific">Stereocaulon virgatum</name>
    <dbReference type="NCBI Taxonomy" id="373712"/>
    <lineage>
        <taxon>Eukaryota</taxon>
        <taxon>Fungi</taxon>
        <taxon>Dikarya</taxon>
        <taxon>Ascomycota</taxon>
        <taxon>Pezizomycotina</taxon>
        <taxon>Lecanoromycetes</taxon>
        <taxon>OSLEUM clade</taxon>
        <taxon>Lecanoromycetidae</taxon>
        <taxon>Lecanorales</taxon>
        <taxon>Lecanorineae</taxon>
        <taxon>Stereocaulaceae</taxon>
        <taxon>Stereocaulon</taxon>
    </lineage>
</organism>
<dbReference type="InterPro" id="IPR013874">
    <property type="entry name" value="Cdc37_Hsp90-bd"/>
</dbReference>
<evidence type="ECO:0000259" key="7">
    <source>
        <dbReference type="SMART" id="SM01069"/>
    </source>
</evidence>
<keyword evidence="4" id="KW-0143">Chaperone</keyword>
<keyword evidence="11" id="KW-1185">Reference proteome</keyword>
<comment type="similarity">
    <text evidence="2">Belongs to the CDC37 family.</text>
</comment>
<reference evidence="10 11" key="1">
    <citation type="submission" date="2024-09" db="EMBL/GenBank/DDBJ databases">
        <title>Rethinking Asexuality: The Enigmatic Case of Functional Sexual Genes in Lepraria (Stereocaulaceae).</title>
        <authorList>
            <person name="Doellman M."/>
            <person name="Sun Y."/>
            <person name="Barcenas-Pena A."/>
            <person name="Lumbsch H.T."/>
            <person name="Grewe F."/>
        </authorList>
    </citation>
    <scope>NUCLEOTIDE SEQUENCE [LARGE SCALE GENOMIC DNA]</scope>
    <source>
        <strain evidence="10 11">Mercado 3170</strain>
    </source>
</reference>
<dbReference type="Pfam" id="PF08564">
    <property type="entry name" value="CDC37_C"/>
    <property type="match status" value="1"/>
</dbReference>
<dbReference type="InterPro" id="IPR013855">
    <property type="entry name" value="Cdc37_N_dom"/>
</dbReference>
<evidence type="ECO:0000259" key="8">
    <source>
        <dbReference type="SMART" id="SM01070"/>
    </source>
</evidence>